<protein>
    <submittedName>
        <fullName evidence="1">Uncharacterized protein</fullName>
    </submittedName>
</protein>
<sequence>MQFRVESWGNTFLELTLTSPKYSECYM</sequence>
<name>A0A2P2P5D8_RHIMU</name>
<reference evidence="1" key="1">
    <citation type="submission" date="2018-02" db="EMBL/GenBank/DDBJ databases">
        <title>Rhizophora mucronata_Transcriptome.</title>
        <authorList>
            <person name="Meera S.P."/>
            <person name="Sreeshan A."/>
            <person name="Augustine A."/>
        </authorList>
    </citation>
    <scope>NUCLEOTIDE SEQUENCE</scope>
    <source>
        <tissue evidence="1">Leaf</tissue>
    </source>
</reference>
<accession>A0A2P2P5D8</accession>
<dbReference type="AlphaFoldDB" id="A0A2P2P5D8"/>
<organism evidence="1">
    <name type="scientific">Rhizophora mucronata</name>
    <name type="common">Asiatic mangrove</name>
    <dbReference type="NCBI Taxonomy" id="61149"/>
    <lineage>
        <taxon>Eukaryota</taxon>
        <taxon>Viridiplantae</taxon>
        <taxon>Streptophyta</taxon>
        <taxon>Embryophyta</taxon>
        <taxon>Tracheophyta</taxon>
        <taxon>Spermatophyta</taxon>
        <taxon>Magnoliopsida</taxon>
        <taxon>eudicotyledons</taxon>
        <taxon>Gunneridae</taxon>
        <taxon>Pentapetalae</taxon>
        <taxon>rosids</taxon>
        <taxon>fabids</taxon>
        <taxon>Malpighiales</taxon>
        <taxon>Rhizophoraceae</taxon>
        <taxon>Rhizophora</taxon>
    </lineage>
</organism>
<dbReference type="EMBL" id="GGEC01069379">
    <property type="protein sequence ID" value="MBX49863.1"/>
    <property type="molecule type" value="Transcribed_RNA"/>
</dbReference>
<evidence type="ECO:0000313" key="1">
    <source>
        <dbReference type="EMBL" id="MBX49863.1"/>
    </source>
</evidence>
<proteinExistence type="predicted"/>